<dbReference type="InterPro" id="IPR029028">
    <property type="entry name" value="Alpha/beta_knot_MTases"/>
</dbReference>
<dbReference type="PIRSF" id="PIRSF029256">
    <property type="entry name" value="SpoU_TrmH_prd"/>
    <property type="match status" value="1"/>
</dbReference>
<dbReference type="PANTHER" id="PTHR42971:SF1">
    <property type="entry name" value="TRNA (CYTIDINE(34)-2'-O)-METHYLTRANSFERASE"/>
    <property type="match status" value="1"/>
</dbReference>
<dbReference type="HAMAP" id="MF_01885">
    <property type="entry name" value="tRNA_methyltr_TrmL"/>
    <property type="match status" value="1"/>
</dbReference>
<gene>
    <name evidence="9" type="ORF">FNV44_03145</name>
</gene>
<evidence type="ECO:0000256" key="3">
    <source>
        <dbReference type="ARBA" id="ARBA00022679"/>
    </source>
</evidence>
<dbReference type="Proteomes" id="UP000315938">
    <property type="component" value="Unassembled WGS sequence"/>
</dbReference>
<dbReference type="InterPro" id="IPR001537">
    <property type="entry name" value="SpoU_MeTrfase"/>
</dbReference>
<feature type="domain" description="tRNA/rRNA methyltransferase SpoU type" evidence="8">
    <location>
        <begin position="2"/>
        <end position="143"/>
    </location>
</feature>
<feature type="binding site" evidence="6 7">
    <location>
        <position position="131"/>
    </location>
    <ligand>
        <name>S-adenosyl-L-methionine</name>
        <dbReference type="ChEBI" id="CHEBI:59789"/>
    </ligand>
</feature>
<dbReference type="CDD" id="cd18094">
    <property type="entry name" value="SpoU-like_TrmL"/>
    <property type="match status" value="1"/>
</dbReference>
<evidence type="ECO:0000256" key="1">
    <source>
        <dbReference type="ARBA" id="ARBA00022490"/>
    </source>
</evidence>
<evidence type="ECO:0000313" key="9">
    <source>
        <dbReference type="EMBL" id="TRY00054.1"/>
    </source>
</evidence>
<dbReference type="Gene3D" id="3.40.1280.10">
    <property type="match status" value="1"/>
</dbReference>
<dbReference type="RefSeq" id="WP_012242443.1">
    <property type="nucleotide sequence ID" value="NZ_JACAOE010000001.1"/>
</dbReference>
<comment type="catalytic activity">
    <reaction evidence="6">
        <text>cytidine(34) in tRNA + S-adenosyl-L-methionine = 2'-O-methylcytidine(34) in tRNA + S-adenosyl-L-homocysteine + H(+)</text>
        <dbReference type="Rhea" id="RHEA:43084"/>
        <dbReference type="Rhea" id="RHEA-COMP:10331"/>
        <dbReference type="Rhea" id="RHEA-COMP:10332"/>
        <dbReference type="ChEBI" id="CHEBI:15378"/>
        <dbReference type="ChEBI" id="CHEBI:57856"/>
        <dbReference type="ChEBI" id="CHEBI:59789"/>
        <dbReference type="ChEBI" id="CHEBI:74495"/>
        <dbReference type="ChEBI" id="CHEBI:82748"/>
        <dbReference type="EC" id="2.1.1.207"/>
    </reaction>
</comment>
<dbReference type="GO" id="GO:0141102">
    <property type="term" value="F:tRNA (5-carboxymethylaminomethyluridine(34)-2'-O)-methyltransferase activity"/>
    <property type="evidence" value="ECO:0007669"/>
    <property type="project" value="RHEA"/>
</dbReference>
<dbReference type="InterPro" id="IPR016914">
    <property type="entry name" value="TrmL"/>
</dbReference>
<name>A0A553IIM4_ACHLA</name>
<dbReference type="Pfam" id="PF00588">
    <property type="entry name" value="SpoU_methylase"/>
    <property type="match status" value="1"/>
</dbReference>
<proteinExistence type="inferred from homology"/>
<dbReference type="SUPFAM" id="SSF75217">
    <property type="entry name" value="alpha/beta knot"/>
    <property type="match status" value="1"/>
</dbReference>
<keyword evidence="2 6" id="KW-0489">Methyltransferase</keyword>
<keyword evidence="1 6" id="KW-0963">Cytoplasm</keyword>
<comment type="caution">
    <text evidence="9">The sequence shown here is derived from an EMBL/GenBank/DDBJ whole genome shotgun (WGS) entry which is preliminary data.</text>
</comment>
<feature type="binding site" evidence="6 7">
    <location>
        <position position="123"/>
    </location>
    <ligand>
        <name>S-adenosyl-L-methionine</name>
        <dbReference type="ChEBI" id="CHEBI:59789"/>
    </ligand>
</feature>
<dbReference type="GO" id="GO:0005737">
    <property type="term" value="C:cytoplasm"/>
    <property type="evidence" value="ECO:0007669"/>
    <property type="project" value="UniProtKB-SubCell"/>
</dbReference>
<comment type="subcellular location">
    <subcellularLocation>
        <location evidence="6">Cytoplasm</location>
    </subcellularLocation>
</comment>
<dbReference type="GeneID" id="41338674"/>
<dbReference type="GO" id="GO:0003723">
    <property type="term" value="F:RNA binding"/>
    <property type="evidence" value="ECO:0007669"/>
    <property type="project" value="InterPro"/>
</dbReference>
<evidence type="ECO:0000256" key="4">
    <source>
        <dbReference type="ARBA" id="ARBA00022691"/>
    </source>
</evidence>
<dbReference type="PANTHER" id="PTHR42971">
    <property type="entry name" value="TRNA (CYTIDINE(34)-2'-O)-METHYLTRANSFERASE"/>
    <property type="match status" value="1"/>
</dbReference>
<keyword evidence="4 6" id="KW-0949">S-adenosyl-L-methionine</keyword>
<evidence type="ECO:0000256" key="6">
    <source>
        <dbReference type="HAMAP-Rule" id="MF_01885"/>
    </source>
</evidence>
<sequence length="173" mass="19818">MIHVVLCQPEIPQNTGNIMRTCVGSGVHLHLIKPLGFKIDDTKLRRSAVDYYDALNFEIHEDFESFQNEHPGTYLYLSRYGRKTHSAPNYQAIKGDIYLVFGSESYGIDRALLSKNIENTFRIPTNDKIRSLNLSNAVAITVYEVLRQLGYPELSEEEPESLKGSDYLKQFKE</sequence>
<feature type="binding site" evidence="6 7">
    <location>
        <position position="102"/>
    </location>
    <ligand>
        <name>S-adenosyl-L-methionine</name>
        <dbReference type="ChEBI" id="CHEBI:59789"/>
    </ligand>
</feature>
<dbReference type="GO" id="GO:0141098">
    <property type="term" value="F:tRNA (cytidine(34)-2'-O)-methyltransferase activity"/>
    <property type="evidence" value="ECO:0007669"/>
    <property type="project" value="RHEA"/>
</dbReference>
<evidence type="ECO:0000256" key="5">
    <source>
        <dbReference type="ARBA" id="ARBA00022694"/>
    </source>
</evidence>
<reference evidence="9 10" key="1">
    <citation type="submission" date="2019-07" db="EMBL/GenBank/DDBJ databases">
        <title>Genome sequence of Acholeplasma laidlawii strain with increased resistance to erythromycin.</title>
        <authorList>
            <person name="Medvedeva E.S."/>
            <person name="Baranova N.B."/>
            <person name="Siniagina M.N."/>
            <person name="Mouzykantov A."/>
            <person name="Chernova O.A."/>
            <person name="Chernov V.M."/>
        </authorList>
    </citation>
    <scope>NUCLEOTIDE SEQUENCE [LARGE SCALE GENOMIC DNA]</scope>
    <source>
        <strain evidence="9 10">PG8REry</strain>
    </source>
</reference>
<dbReference type="EMBL" id="VKID01000001">
    <property type="protein sequence ID" value="TRY00054.1"/>
    <property type="molecule type" value="Genomic_DNA"/>
</dbReference>
<comment type="catalytic activity">
    <reaction evidence="6">
        <text>5-carboxymethylaminomethyluridine(34) in tRNA(Leu) + S-adenosyl-L-methionine = 5-carboxymethylaminomethyl-2'-O-methyluridine(34) in tRNA(Leu) + S-adenosyl-L-homocysteine + H(+)</text>
        <dbReference type="Rhea" id="RHEA:43088"/>
        <dbReference type="Rhea" id="RHEA-COMP:10333"/>
        <dbReference type="Rhea" id="RHEA-COMP:10334"/>
        <dbReference type="ChEBI" id="CHEBI:15378"/>
        <dbReference type="ChEBI" id="CHEBI:57856"/>
        <dbReference type="ChEBI" id="CHEBI:59789"/>
        <dbReference type="ChEBI" id="CHEBI:74508"/>
        <dbReference type="ChEBI" id="CHEBI:74511"/>
        <dbReference type="EC" id="2.1.1.207"/>
    </reaction>
</comment>
<feature type="binding site" evidence="6 7">
    <location>
        <position position="77"/>
    </location>
    <ligand>
        <name>S-adenosyl-L-methionine</name>
        <dbReference type="ChEBI" id="CHEBI:59789"/>
    </ligand>
</feature>
<evidence type="ECO:0000313" key="10">
    <source>
        <dbReference type="Proteomes" id="UP000315938"/>
    </source>
</evidence>
<dbReference type="OMA" id="AGLDYWH"/>
<organism evidence="9 10">
    <name type="scientific">Acholeplasma laidlawii</name>
    <dbReference type="NCBI Taxonomy" id="2148"/>
    <lineage>
        <taxon>Bacteria</taxon>
        <taxon>Bacillati</taxon>
        <taxon>Mycoplasmatota</taxon>
        <taxon>Mollicutes</taxon>
        <taxon>Acholeplasmatales</taxon>
        <taxon>Acholeplasmataceae</taxon>
        <taxon>Acholeplasma</taxon>
    </lineage>
</organism>
<accession>A0A553IIM4</accession>
<keyword evidence="5 6" id="KW-0819">tRNA processing</keyword>
<dbReference type="EC" id="2.1.1.207" evidence="6"/>
<keyword evidence="3 6" id="KW-0808">Transferase</keyword>
<evidence type="ECO:0000259" key="8">
    <source>
        <dbReference type="Pfam" id="PF00588"/>
    </source>
</evidence>
<comment type="function">
    <text evidence="6">Could methylate the ribose at the nucleotide 34 wobble position in tRNA.</text>
</comment>
<comment type="similarity">
    <text evidence="6">Belongs to the class IV-like SAM-binding methyltransferase superfamily. RNA methyltransferase TrmH family. TrmL subfamily.</text>
</comment>
<dbReference type="InterPro" id="IPR029026">
    <property type="entry name" value="tRNA_m1G_MTases_N"/>
</dbReference>
<protein>
    <recommendedName>
        <fullName evidence="6">Putative tRNA (cytidine(34)-2'-O)-methyltransferase</fullName>
        <ecNumber evidence="6">2.1.1.207</ecNumber>
    </recommendedName>
    <alternativeName>
        <fullName evidence="6">tRNA (cytidine/uridine-2'-O-)-methyltransferase</fullName>
    </alternativeName>
</protein>
<dbReference type="GO" id="GO:0002130">
    <property type="term" value="P:wobble position ribose methylation"/>
    <property type="evidence" value="ECO:0007669"/>
    <property type="project" value="TreeGrafter"/>
</dbReference>
<evidence type="ECO:0000256" key="2">
    <source>
        <dbReference type="ARBA" id="ARBA00022603"/>
    </source>
</evidence>
<dbReference type="AlphaFoldDB" id="A0A553IIM4"/>
<evidence type="ECO:0000256" key="7">
    <source>
        <dbReference type="PIRSR" id="PIRSR029256-1"/>
    </source>
</evidence>